<dbReference type="AlphaFoldDB" id="A0A182XTH8"/>
<accession>A0A182XTH8</accession>
<keyword evidence="2" id="KW-1185">Reference proteome</keyword>
<reference evidence="1" key="1">
    <citation type="submission" date="2020-05" db="UniProtKB">
        <authorList>
            <consortium name="EnsemblMetazoa"/>
        </authorList>
    </citation>
    <scope>IDENTIFICATION</scope>
    <source>
        <strain evidence="1">SANGQUA</strain>
    </source>
</reference>
<evidence type="ECO:0000313" key="2">
    <source>
        <dbReference type="Proteomes" id="UP000076407"/>
    </source>
</evidence>
<dbReference type="EnsemblMetazoa" id="AQUA015116-RA">
    <property type="protein sequence ID" value="AQUA015116-PA"/>
    <property type="gene ID" value="AQUA015116"/>
</dbReference>
<organism evidence="1 2">
    <name type="scientific">Anopheles quadriannulatus</name>
    <name type="common">Mosquito</name>
    <dbReference type="NCBI Taxonomy" id="34691"/>
    <lineage>
        <taxon>Eukaryota</taxon>
        <taxon>Metazoa</taxon>
        <taxon>Ecdysozoa</taxon>
        <taxon>Arthropoda</taxon>
        <taxon>Hexapoda</taxon>
        <taxon>Insecta</taxon>
        <taxon>Pterygota</taxon>
        <taxon>Neoptera</taxon>
        <taxon>Endopterygota</taxon>
        <taxon>Diptera</taxon>
        <taxon>Nematocera</taxon>
        <taxon>Culicoidea</taxon>
        <taxon>Culicidae</taxon>
        <taxon>Anophelinae</taxon>
        <taxon>Anopheles</taxon>
    </lineage>
</organism>
<name>A0A182XTH8_ANOQN</name>
<proteinExistence type="predicted"/>
<protein>
    <submittedName>
        <fullName evidence="1">Uncharacterized protein</fullName>
    </submittedName>
</protein>
<dbReference type="VEuPathDB" id="VectorBase:AQUA015116"/>
<evidence type="ECO:0000313" key="1">
    <source>
        <dbReference type="EnsemblMetazoa" id="AQUA015116-PA"/>
    </source>
</evidence>
<dbReference type="Proteomes" id="UP000076407">
    <property type="component" value="Unassembled WGS sequence"/>
</dbReference>
<sequence length="84" mass="9414">GCCWLYGGGDSFRSNETIHGYCKCEQSRGVRSFNCLCLPRTGDSRERSRIICHPDTTVVEVRSVLLLRHPHNLLGGFSPDLAMM</sequence>